<dbReference type="SMART" id="SM00091">
    <property type="entry name" value="PAS"/>
    <property type="match status" value="3"/>
</dbReference>
<dbReference type="PROSITE" id="PS50112">
    <property type="entry name" value="PAS"/>
    <property type="match status" value="3"/>
</dbReference>
<evidence type="ECO:0000259" key="13">
    <source>
        <dbReference type="PROSITE" id="PS50112"/>
    </source>
</evidence>
<evidence type="ECO:0000256" key="3">
    <source>
        <dbReference type="ARBA" id="ARBA00018672"/>
    </source>
</evidence>
<dbReference type="Gene3D" id="3.30.565.10">
    <property type="entry name" value="Histidine kinase-like ATPase, C-terminal domain"/>
    <property type="match status" value="1"/>
</dbReference>
<feature type="domain" description="PAS" evidence="13">
    <location>
        <begin position="147"/>
        <end position="184"/>
    </location>
</feature>
<dbReference type="InterPro" id="IPR003594">
    <property type="entry name" value="HATPase_dom"/>
</dbReference>
<name>A0A424YGA8_9FIRM</name>
<comment type="function">
    <text evidence="8">May play the central regulatory role in sporulation. It may be an element of the effector pathway responsible for the activation of sporulation genes in response to nutritional stress. Spo0A may act in concert with spo0H (a sigma factor) to control the expression of some genes that are critical to the sporulation process.</text>
</comment>
<dbReference type="InterPro" id="IPR013656">
    <property type="entry name" value="PAS_4"/>
</dbReference>
<dbReference type="PANTHER" id="PTHR43304">
    <property type="entry name" value="PHYTOCHROME-LIKE PROTEIN CPH1"/>
    <property type="match status" value="1"/>
</dbReference>
<dbReference type="PRINTS" id="PR00344">
    <property type="entry name" value="BCTRLSENSOR"/>
</dbReference>
<dbReference type="InterPro" id="IPR011006">
    <property type="entry name" value="CheY-like_superfamily"/>
</dbReference>
<dbReference type="PANTHER" id="PTHR43304:SF1">
    <property type="entry name" value="PAC DOMAIN-CONTAINING PROTEIN"/>
    <property type="match status" value="1"/>
</dbReference>
<feature type="domain" description="Histidine kinase" evidence="11">
    <location>
        <begin position="768"/>
        <end position="986"/>
    </location>
</feature>
<evidence type="ECO:0000259" key="14">
    <source>
        <dbReference type="PROSITE" id="PS50113"/>
    </source>
</evidence>
<dbReference type="InterPro" id="IPR000700">
    <property type="entry name" value="PAS-assoc_C"/>
</dbReference>
<dbReference type="FunFam" id="3.30.450.20:FF:000099">
    <property type="entry name" value="Sensory box sensor histidine kinase"/>
    <property type="match status" value="1"/>
</dbReference>
<organism evidence="15 16">
    <name type="scientific">Candidatus Syntrophonatronum acetioxidans</name>
    <dbReference type="NCBI Taxonomy" id="1795816"/>
    <lineage>
        <taxon>Bacteria</taxon>
        <taxon>Bacillati</taxon>
        <taxon>Bacillota</taxon>
        <taxon>Clostridia</taxon>
        <taxon>Eubacteriales</taxon>
        <taxon>Syntrophomonadaceae</taxon>
        <taxon>Candidatus Syntrophonatronum</taxon>
    </lineage>
</organism>
<dbReference type="NCBIfam" id="TIGR00229">
    <property type="entry name" value="sensory_box"/>
    <property type="match status" value="3"/>
</dbReference>
<dbReference type="Gene3D" id="1.10.287.130">
    <property type="match status" value="1"/>
</dbReference>
<dbReference type="InterPro" id="IPR001610">
    <property type="entry name" value="PAC"/>
</dbReference>
<dbReference type="Gene3D" id="3.40.50.2300">
    <property type="match status" value="1"/>
</dbReference>
<dbReference type="Proteomes" id="UP000285138">
    <property type="component" value="Unassembled WGS sequence"/>
</dbReference>
<dbReference type="Pfam" id="PF08448">
    <property type="entry name" value="PAS_4"/>
    <property type="match status" value="1"/>
</dbReference>
<dbReference type="SUPFAM" id="SSF52172">
    <property type="entry name" value="CheY-like"/>
    <property type="match status" value="1"/>
</dbReference>
<feature type="domain" description="PAC" evidence="14">
    <location>
        <begin position="702"/>
        <end position="755"/>
    </location>
</feature>
<feature type="modified residue" description="4-aspartylphosphate" evidence="9">
    <location>
        <position position="1058"/>
    </location>
</feature>
<dbReference type="CDD" id="cd00156">
    <property type="entry name" value="REC"/>
    <property type="match status" value="1"/>
</dbReference>
<dbReference type="InterPro" id="IPR000014">
    <property type="entry name" value="PAS"/>
</dbReference>
<evidence type="ECO:0000313" key="15">
    <source>
        <dbReference type="EMBL" id="RQD76918.1"/>
    </source>
</evidence>
<evidence type="ECO:0000256" key="10">
    <source>
        <dbReference type="SAM" id="Coils"/>
    </source>
</evidence>
<evidence type="ECO:0000256" key="5">
    <source>
        <dbReference type="ARBA" id="ARBA00022679"/>
    </source>
</evidence>
<dbReference type="Gene3D" id="2.10.70.100">
    <property type="match status" value="1"/>
</dbReference>
<dbReference type="PROSITE" id="PS50113">
    <property type="entry name" value="PAC"/>
    <property type="match status" value="4"/>
</dbReference>
<dbReference type="InterPro" id="IPR013655">
    <property type="entry name" value="PAS_fold_3"/>
</dbReference>
<protein>
    <recommendedName>
        <fullName evidence="3">Stage 0 sporulation protein A homolog</fullName>
        <ecNumber evidence="2">2.7.13.3</ecNumber>
    </recommendedName>
</protein>
<dbReference type="InterPro" id="IPR036890">
    <property type="entry name" value="HATPase_C_sf"/>
</dbReference>
<evidence type="ECO:0000256" key="2">
    <source>
        <dbReference type="ARBA" id="ARBA00012438"/>
    </source>
</evidence>
<dbReference type="InterPro" id="IPR004358">
    <property type="entry name" value="Sig_transdc_His_kin-like_C"/>
</dbReference>
<keyword evidence="5" id="KW-0808">Transferase</keyword>
<dbReference type="InterPro" id="IPR035965">
    <property type="entry name" value="PAS-like_dom_sf"/>
</dbReference>
<feature type="coiled-coil region" evidence="10">
    <location>
        <begin position="599"/>
        <end position="633"/>
    </location>
</feature>
<evidence type="ECO:0000256" key="8">
    <source>
        <dbReference type="ARBA" id="ARBA00024867"/>
    </source>
</evidence>
<dbReference type="SMART" id="SM00387">
    <property type="entry name" value="HATPase_c"/>
    <property type="match status" value="1"/>
</dbReference>
<keyword evidence="4 9" id="KW-0597">Phosphoprotein</keyword>
<evidence type="ECO:0000256" key="1">
    <source>
        <dbReference type="ARBA" id="ARBA00000085"/>
    </source>
</evidence>
<dbReference type="SMART" id="SM00448">
    <property type="entry name" value="REC"/>
    <property type="match status" value="1"/>
</dbReference>
<feature type="domain" description="PAC" evidence="14">
    <location>
        <begin position="353"/>
        <end position="405"/>
    </location>
</feature>
<keyword evidence="10" id="KW-0175">Coiled coil</keyword>
<evidence type="ECO:0000259" key="12">
    <source>
        <dbReference type="PROSITE" id="PS50110"/>
    </source>
</evidence>
<dbReference type="Pfam" id="PF08447">
    <property type="entry name" value="PAS_3"/>
    <property type="match status" value="2"/>
</dbReference>
<comment type="catalytic activity">
    <reaction evidence="1">
        <text>ATP + protein L-histidine = ADP + protein N-phospho-L-histidine.</text>
        <dbReference type="EC" id="2.7.13.3"/>
    </reaction>
</comment>
<evidence type="ECO:0000256" key="9">
    <source>
        <dbReference type="PROSITE-ProRule" id="PRU00169"/>
    </source>
</evidence>
<evidence type="ECO:0000256" key="7">
    <source>
        <dbReference type="ARBA" id="ARBA00023012"/>
    </source>
</evidence>
<dbReference type="SUPFAM" id="SSF55874">
    <property type="entry name" value="ATPase domain of HSP90 chaperone/DNA topoisomerase II/histidine kinase"/>
    <property type="match status" value="1"/>
</dbReference>
<dbReference type="SUPFAM" id="SSF47384">
    <property type="entry name" value="Homodimeric domain of signal transducing histidine kinase"/>
    <property type="match status" value="1"/>
</dbReference>
<feature type="domain" description="PAS" evidence="13">
    <location>
        <begin position="630"/>
        <end position="700"/>
    </location>
</feature>
<dbReference type="SMART" id="SM00065">
    <property type="entry name" value="GAF"/>
    <property type="match status" value="1"/>
</dbReference>
<evidence type="ECO:0000259" key="11">
    <source>
        <dbReference type="PROSITE" id="PS50109"/>
    </source>
</evidence>
<proteinExistence type="predicted"/>
<dbReference type="AlphaFoldDB" id="A0A424YGA8"/>
<feature type="domain" description="Response regulatory" evidence="12">
    <location>
        <begin position="1004"/>
        <end position="1124"/>
    </location>
</feature>
<feature type="domain" description="PAC" evidence="14">
    <location>
        <begin position="88"/>
        <end position="140"/>
    </location>
</feature>
<dbReference type="Pfam" id="PF02518">
    <property type="entry name" value="HATPase_c"/>
    <property type="match status" value="1"/>
</dbReference>
<dbReference type="InterPro" id="IPR001789">
    <property type="entry name" value="Sig_transdc_resp-reg_receiver"/>
</dbReference>
<dbReference type="Pfam" id="PF13185">
    <property type="entry name" value="GAF_2"/>
    <property type="match status" value="1"/>
</dbReference>
<reference evidence="15 16" key="1">
    <citation type="submission" date="2018-08" db="EMBL/GenBank/DDBJ databases">
        <title>The metabolism and importance of syntrophic acetate oxidation coupled to methane or sulfide production in haloalkaline environments.</title>
        <authorList>
            <person name="Timmers P.H.A."/>
            <person name="Vavourakis C.D."/>
            <person name="Sorokin D.Y."/>
            <person name="Sinninghe Damste J.S."/>
            <person name="Muyzer G."/>
            <person name="Stams A.J.M."/>
            <person name="Plugge C.M."/>
        </authorList>
    </citation>
    <scope>NUCLEOTIDE SEQUENCE [LARGE SCALE GENOMIC DNA]</scope>
    <source>
        <strain evidence="15">MSAO_Bac1</strain>
    </source>
</reference>
<dbReference type="PROSITE" id="PS50109">
    <property type="entry name" value="HIS_KIN"/>
    <property type="match status" value="1"/>
</dbReference>
<accession>A0A424YGA8</accession>
<dbReference type="EMBL" id="QZAA01000099">
    <property type="protein sequence ID" value="RQD76918.1"/>
    <property type="molecule type" value="Genomic_DNA"/>
</dbReference>
<dbReference type="Pfam" id="PF00072">
    <property type="entry name" value="Response_reg"/>
    <property type="match status" value="1"/>
</dbReference>
<keyword evidence="6" id="KW-0418">Kinase</keyword>
<dbReference type="PROSITE" id="PS50110">
    <property type="entry name" value="RESPONSE_REGULATORY"/>
    <property type="match status" value="1"/>
</dbReference>
<dbReference type="InterPro" id="IPR003018">
    <property type="entry name" value="GAF"/>
</dbReference>
<feature type="domain" description="PAS" evidence="13">
    <location>
        <begin position="280"/>
        <end position="350"/>
    </location>
</feature>
<evidence type="ECO:0000256" key="6">
    <source>
        <dbReference type="ARBA" id="ARBA00022777"/>
    </source>
</evidence>
<dbReference type="SUPFAM" id="SSF55785">
    <property type="entry name" value="PYP-like sensor domain (PAS domain)"/>
    <property type="match status" value="4"/>
</dbReference>
<keyword evidence="7" id="KW-0902">Two-component regulatory system</keyword>
<evidence type="ECO:0000256" key="4">
    <source>
        <dbReference type="ARBA" id="ARBA00022553"/>
    </source>
</evidence>
<feature type="domain" description="PAC" evidence="14">
    <location>
        <begin position="227"/>
        <end position="279"/>
    </location>
</feature>
<dbReference type="EC" id="2.7.13.3" evidence="2"/>
<gene>
    <name evidence="15" type="ORF">D5R97_03415</name>
</gene>
<dbReference type="GO" id="GO:0000155">
    <property type="term" value="F:phosphorelay sensor kinase activity"/>
    <property type="evidence" value="ECO:0007669"/>
    <property type="project" value="InterPro"/>
</dbReference>
<dbReference type="Pfam" id="PF13426">
    <property type="entry name" value="PAS_9"/>
    <property type="match status" value="1"/>
</dbReference>
<dbReference type="InterPro" id="IPR029016">
    <property type="entry name" value="GAF-like_dom_sf"/>
</dbReference>
<dbReference type="Gene3D" id="3.30.450.20">
    <property type="entry name" value="PAS domain"/>
    <property type="match status" value="4"/>
</dbReference>
<sequence>MNISFIRFTSCERGFYKLDQRKPSMANWALDLKTGVITGSQEMFCTWGLTESGPEITYGQFLNMIHPDDRKAFEDTIENIMVKLNRKSTINYRIMRSEGGMRLLHSKVEAALDEKNEPYGIFGIVQDITEQLQEKRAAKAQGQAEFERGRLESILEAVPPAIVIIEANSKKFSYMNQRAMELYGCNYIGMDLEKHIANVNARKPDGTFYPLEEMPVSKSLKFGEKVRNQEMFIEGIDGVSLPVLVSSTPLFDEDGKITAAIGVFEDITQYKGMECALKDSEERFRVLIDTVAQALWETDAHGVVCTDSPTWRAYTGQTYEEWLGYGWVKAVHPDDWEHAERKWREAVAAERNIDAEFRLKSPDGTWRWSNVLGAPVRDLEGKIKKWVGMNIDIHQRKLAEAALRESELRLSKELEVAKLLQDLSTQLVQAENVEVLYDQLLATMIKILGSDFATIQQFYPERGQEGELYLLKHQGFDELDTGYWKWINPHSSKSSCGLALKTRRRVVFTDVLNCDYMAGSPGLKQYLQAGVRAVQSTPLLSPTGDLLGMISTHWREPHQLTEREIRSLDVMARLASDLIERNLVEENLHKAYYNLERKVAERTAELVRANERLQQEIKERIEKERALRQSEEKYRLMADNNPDLIVNFDRQLKFTFVNRSMCRMFGLERHEFIGKTLYDLFPQEQARKWEYLFKEVLAGSSVEDEATIISLPDGTVRSFWFTLVPIIDEKGKITGIMETCRDITEQKKMQTEILKGDKLESLGVLAGGIAHDFNNYLAILLGNISMLKRYKNDPQKVLEKVEGMEKATMRAKDLSNQLFTFAKGGALVKERVLISQLIFDDVKFALSGSNTRGTFIIPEDLYMVEVDRGQISQVLNNIVINALQAMPEGGVLELHAENVILDEGDLQSLPLKKGPYVKITVKDEGIGIPEKNLSKIFDPFFTTKVKGKGLGLATAYSIIKNHDGLLTIESEEGVGTTLIIYLPALVQAPSDLKTREDVLEGKGRILVMEDEEDLLAATGEMLSSLGYDVSYAREGREAVQLYSYSLNNEHPFDLVILDLTISGGLGGEKTIRELLKKDPGIKAVVTSGYSNDPVMANYRDYGFKGRIKKPFNLEELSRLVYEIIVP</sequence>
<dbReference type="InterPro" id="IPR005467">
    <property type="entry name" value="His_kinase_dom"/>
</dbReference>
<comment type="caution">
    <text evidence="15">The sequence shown here is derived from an EMBL/GenBank/DDBJ whole genome shotgun (WGS) entry which is preliminary data.</text>
</comment>
<dbReference type="SUPFAM" id="SSF55781">
    <property type="entry name" value="GAF domain-like"/>
    <property type="match status" value="1"/>
</dbReference>
<evidence type="ECO:0000313" key="16">
    <source>
        <dbReference type="Proteomes" id="UP000285138"/>
    </source>
</evidence>
<dbReference type="InterPro" id="IPR036097">
    <property type="entry name" value="HisK_dim/P_sf"/>
</dbReference>
<dbReference type="SMART" id="SM00086">
    <property type="entry name" value="PAC"/>
    <property type="match status" value="4"/>
</dbReference>
<dbReference type="InterPro" id="IPR052162">
    <property type="entry name" value="Sensor_kinase/Photoreceptor"/>
</dbReference>
<dbReference type="Gene3D" id="3.30.450.40">
    <property type="match status" value="1"/>
</dbReference>
<dbReference type="CDD" id="cd00130">
    <property type="entry name" value="PAS"/>
    <property type="match status" value="3"/>
</dbReference>